<feature type="transmembrane region" description="Helical" evidence="7">
    <location>
        <begin position="210"/>
        <end position="231"/>
    </location>
</feature>
<dbReference type="InterPro" id="IPR049326">
    <property type="entry name" value="Rhodopsin_dom_fungi"/>
</dbReference>
<feature type="transmembrane region" description="Helical" evidence="7">
    <location>
        <begin position="133"/>
        <end position="157"/>
    </location>
</feature>
<dbReference type="GeneID" id="28855319"/>
<evidence type="ECO:0000256" key="3">
    <source>
        <dbReference type="ARBA" id="ARBA00022989"/>
    </source>
</evidence>
<feature type="transmembrane region" description="Helical" evidence="7">
    <location>
        <begin position="103"/>
        <end position="121"/>
    </location>
</feature>
<feature type="region of interest" description="Disordered" evidence="6">
    <location>
        <begin position="327"/>
        <end position="348"/>
    </location>
</feature>
<dbReference type="Proteomes" id="UP000078397">
    <property type="component" value="Unassembled WGS sequence"/>
</dbReference>
<proteinExistence type="inferred from homology"/>
<sequence>MDDSFARDFARESWSLYGVGVATIVLRYISRIRRFGIRKLRWDDYIMLNGLIWYTLLCVSLNKIASGGGSNLISDEELAALTPETKEERVIGSKWVFVSEHSMMLAIWSMKACMLILYAGLTDGLKQRQYFNWLGIFIALGFVASELALFLACRPIQQYWAVPAEDPQCYNYAHYEIVQGSFNITGDIAMLLIAIPLIISLHVTIQQKIILLLIFGMGGFVIVASILTKLYCLVPALISYVYMSWYFREASVAVYVTNIPLVWPLVRDVGKCLGVTLASRSNGSRYGTSSHHGQRGRRLDSNSRVRTTDKDLEMNSFHRATKAELAGGVDGRSESQERINGNGNSEQLRDIDERSGMKIKREVTYTVESVSADDLPDGRVWAFSVADPVDAGNRNAGVSTTVMHTARRD</sequence>
<dbReference type="GO" id="GO:0016020">
    <property type="term" value="C:membrane"/>
    <property type="evidence" value="ECO:0007669"/>
    <property type="project" value="UniProtKB-SubCell"/>
</dbReference>
<feature type="transmembrane region" description="Helical" evidence="7">
    <location>
        <begin position="177"/>
        <end position="198"/>
    </location>
</feature>
<dbReference type="Pfam" id="PF20684">
    <property type="entry name" value="Fung_rhodopsin"/>
    <property type="match status" value="1"/>
</dbReference>
<keyword evidence="10" id="KW-1185">Reference proteome</keyword>
<dbReference type="KEGG" id="pchm:VFPPC_13550"/>
<keyword evidence="2 7" id="KW-0812">Transmembrane</keyword>
<reference evidence="9 10" key="1">
    <citation type="journal article" date="2016" name="PLoS Pathog.">
        <title>Biosynthesis of antibiotic leucinostatins in bio-control fungus Purpureocillium lilacinum and their inhibition on phytophthora revealed by genome mining.</title>
        <authorList>
            <person name="Wang G."/>
            <person name="Liu Z."/>
            <person name="Lin R."/>
            <person name="Li E."/>
            <person name="Mao Z."/>
            <person name="Ling J."/>
            <person name="Yang Y."/>
            <person name="Yin W.B."/>
            <person name="Xie B."/>
        </authorList>
    </citation>
    <scope>NUCLEOTIDE SEQUENCE [LARGE SCALE GENOMIC DNA]</scope>
    <source>
        <strain evidence="9">170</strain>
    </source>
</reference>
<feature type="transmembrane region" description="Helical" evidence="7">
    <location>
        <begin position="42"/>
        <end position="62"/>
    </location>
</feature>
<dbReference type="RefSeq" id="XP_018144448.1">
    <property type="nucleotide sequence ID" value="XM_018291325.1"/>
</dbReference>
<name>A0A179FQQ6_METCM</name>
<evidence type="ECO:0000256" key="6">
    <source>
        <dbReference type="SAM" id="MobiDB-lite"/>
    </source>
</evidence>
<gene>
    <name evidence="9" type="ORF">VFPPC_13550</name>
</gene>
<evidence type="ECO:0000256" key="2">
    <source>
        <dbReference type="ARBA" id="ARBA00022692"/>
    </source>
</evidence>
<accession>A0A179FQQ6</accession>
<evidence type="ECO:0000313" key="9">
    <source>
        <dbReference type="EMBL" id="OAQ67598.1"/>
    </source>
</evidence>
<feature type="region of interest" description="Disordered" evidence="6">
    <location>
        <begin position="282"/>
        <end position="305"/>
    </location>
</feature>
<evidence type="ECO:0000313" key="10">
    <source>
        <dbReference type="Proteomes" id="UP000078397"/>
    </source>
</evidence>
<dbReference type="OrthoDB" id="3903189at2759"/>
<keyword evidence="3 7" id="KW-1133">Transmembrane helix</keyword>
<evidence type="ECO:0000256" key="1">
    <source>
        <dbReference type="ARBA" id="ARBA00004141"/>
    </source>
</evidence>
<evidence type="ECO:0000256" key="5">
    <source>
        <dbReference type="ARBA" id="ARBA00038359"/>
    </source>
</evidence>
<keyword evidence="4 7" id="KW-0472">Membrane</keyword>
<dbReference type="STRING" id="1380566.A0A179FQQ6"/>
<protein>
    <recommendedName>
        <fullName evidence="8">Rhodopsin domain-containing protein</fullName>
    </recommendedName>
</protein>
<dbReference type="EMBL" id="LSBJ02000003">
    <property type="protein sequence ID" value="OAQ67598.1"/>
    <property type="molecule type" value="Genomic_DNA"/>
</dbReference>
<evidence type="ECO:0000259" key="8">
    <source>
        <dbReference type="Pfam" id="PF20684"/>
    </source>
</evidence>
<dbReference type="PANTHER" id="PTHR33048:SF149">
    <property type="entry name" value="UBID FAMILY DECARBOXYLASE"/>
    <property type="match status" value="1"/>
</dbReference>
<comment type="subcellular location">
    <subcellularLocation>
        <location evidence="1">Membrane</location>
        <topology evidence="1">Multi-pass membrane protein</topology>
    </subcellularLocation>
</comment>
<organism evidence="9 10">
    <name type="scientific">Pochonia chlamydosporia 170</name>
    <dbReference type="NCBI Taxonomy" id="1380566"/>
    <lineage>
        <taxon>Eukaryota</taxon>
        <taxon>Fungi</taxon>
        <taxon>Dikarya</taxon>
        <taxon>Ascomycota</taxon>
        <taxon>Pezizomycotina</taxon>
        <taxon>Sordariomycetes</taxon>
        <taxon>Hypocreomycetidae</taxon>
        <taxon>Hypocreales</taxon>
        <taxon>Clavicipitaceae</taxon>
        <taxon>Pochonia</taxon>
    </lineage>
</organism>
<comment type="similarity">
    <text evidence="5">Belongs to the SAT4 family.</text>
</comment>
<evidence type="ECO:0000256" key="4">
    <source>
        <dbReference type="ARBA" id="ARBA00023136"/>
    </source>
</evidence>
<feature type="compositionally biased region" description="Polar residues" evidence="6">
    <location>
        <begin position="282"/>
        <end position="291"/>
    </location>
</feature>
<feature type="domain" description="Rhodopsin" evidence="8">
    <location>
        <begin position="27"/>
        <end position="267"/>
    </location>
</feature>
<evidence type="ECO:0000256" key="7">
    <source>
        <dbReference type="SAM" id="Phobius"/>
    </source>
</evidence>
<comment type="caution">
    <text evidence="9">The sequence shown here is derived from an EMBL/GenBank/DDBJ whole genome shotgun (WGS) entry which is preliminary data.</text>
</comment>
<feature type="transmembrane region" description="Helical" evidence="7">
    <location>
        <begin position="14"/>
        <end position="30"/>
    </location>
</feature>
<dbReference type="InterPro" id="IPR052337">
    <property type="entry name" value="SAT4-like"/>
</dbReference>
<dbReference type="PANTHER" id="PTHR33048">
    <property type="entry name" value="PTH11-LIKE INTEGRAL MEMBRANE PROTEIN (AFU_ORTHOLOGUE AFUA_5G11245)"/>
    <property type="match status" value="1"/>
</dbReference>
<dbReference type="AlphaFoldDB" id="A0A179FQQ6"/>